<evidence type="ECO:0000313" key="2">
    <source>
        <dbReference type="EMBL" id="SOD12503.1"/>
    </source>
</evidence>
<organism evidence="2 3">
    <name type="scientific">Pedobacter xixiisoli</name>
    <dbReference type="NCBI Taxonomy" id="1476464"/>
    <lineage>
        <taxon>Bacteria</taxon>
        <taxon>Pseudomonadati</taxon>
        <taxon>Bacteroidota</taxon>
        <taxon>Sphingobacteriia</taxon>
        <taxon>Sphingobacteriales</taxon>
        <taxon>Sphingobacteriaceae</taxon>
        <taxon>Pedobacter</taxon>
    </lineage>
</organism>
<dbReference type="AlphaFoldDB" id="A0A285ZS74"/>
<keyword evidence="1" id="KW-0812">Transmembrane</keyword>
<feature type="transmembrane region" description="Helical" evidence="1">
    <location>
        <begin position="124"/>
        <end position="142"/>
    </location>
</feature>
<dbReference type="Proteomes" id="UP000219281">
    <property type="component" value="Unassembled WGS sequence"/>
</dbReference>
<sequence length="152" mass="17583">MAIVVSSGLLFVNLYNAIVDASNWGHQLPQSINIARNYFAFKNPADFFKFTGPLVHIIGINCVIRFWKTDKKVRWYNVTALAAILFNDLLTFIFIFPLNIVLFGATQDIKAIQQAFHQWYLLNWFRSIILTVISVMYSLSLNRYSRMLLKGI</sequence>
<feature type="transmembrane region" description="Helical" evidence="1">
    <location>
        <begin position="79"/>
        <end position="104"/>
    </location>
</feature>
<protein>
    <recommendedName>
        <fullName evidence="4">DUF1772 domain-containing protein</fullName>
    </recommendedName>
</protein>
<dbReference type="Pfam" id="PF08592">
    <property type="entry name" value="Anthrone_oxy"/>
    <property type="match status" value="1"/>
</dbReference>
<name>A0A285ZS74_9SPHI</name>
<dbReference type="InterPro" id="IPR013901">
    <property type="entry name" value="Anthrone_oxy"/>
</dbReference>
<evidence type="ECO:0000313" key="3">
    <source>
        <dbReference type="Proteomes" id="UP000219281"/>
    </source>
</evidence>
<gene>
    <name evidence="2" type="ORF">SAMN06297358_0703</name>
</gene>
<feature type="transmembrane region" description="Helical" evidence="1">
    <location>
        <begin position="47"/>
        <end position="67"/>
    </location>
</feature>
<proteinExistence type="predicted"/>
<keyword evidence="1" id="KW-0472">Membrane</keyword>
<keyword evidence="3" id="KW-1185">Reference proteome</keyword>
<keyword evidence="1" id="KW-1133">Transmembrane helix</keyword>
<dbReference type="EMBL" id="OCMT01000001">
    <property type="protein sequence ID" value="SOD12503.1"/>
    <property type="molecule type" value="Genomic_DNA"/>
</dbReference>
<evidence type="ECO:0000256" key="1">
    <source>
        <dbReference type="SAM" id="Phobius"/>
    </source>
</evidence>
<reference evidence="3" key="1">
    <citation type="submission" date="2017-09" db="EMBL/GenBank/DDBJ databases">
        <authorList>
            <person name="Varghese N."/>
            <person name="Submissions S."/>
        </authorList>
    </citation>
    <scope>NUCLEOTIDE SEQUENCE [LARGE SCALE GENOMIC DNA]</scope>
    <source>
        <strain evidence="3">CGMCC 1.12803</strain>
    </source>
</reference>
<evidence type="ECO:0008006" key="4">
    <source>
        <dbReference type="Google" id="ProtNLM"/>
    </source>
</evidence>
<accession>A0A285ZS74</accession>